<reference evidence="3" key="1">
    <citation type="journal article" date="2020" name="mSystems">
        <title>Genome- and Community-Level Interaction Insights into Carbon Utilization and Element Cycling Functions of Hydrothermarchaeota in Hydrothermal Sediment.</title>
        <authorList>
            <person name="Zhou Z."/>
            <person name="Liu Y."/>
            <person name="Xu W."/>
            <person name="Pan J."/>
            <person name="Luo Z.H."/>
            <person name="Li M."/>
        </authorList>
    </citation>
    <scope>NUCLEOTIDE SEQUENCE [LARGE SCALE GENOMIC DNA]</scope>
    <source>
        <strain evidence="3">SpSt-222</strain>
    </source>
</reference>
<protein>
    <submittedName>
        <fullName evidence="3">Hsp20/alpha crystallin family protein</fullName>
    </submittedName>
</protein>
<name>A0A7C1XSL7_THERO</name>
<sequence>MLERWNPVAEAERMLSEMNRLMAEVFERPLARARALAWRPATDVYETGDALVIRLAVPGARPEDLEVTVEQNVVTIRGQYGYRLSEEEAKQATWYRREIACGEFAESVTLPVPVKIEEAKATVEHGIVTLTFPKAEEARVKRIPIQVAR</sequence>
<dbReference type="InterPro" id="IPR008978">
    <property type="entry name" value="HSP20-like_chaperone"/>
</dbReference>
<proteinExistence type="inferred from homology"/>
<dbReference type="AlphaFoldDB" id="A0A7C1XSL7"/>
<gene>
    <name evidence="3" type="ORF">ENP47_11860</name>
</gene>
<dbReference type="SUPFAM" id="SSF49764">
    <property type="entry name" value="HSP20-like chaperones"/>
    <property type="match status" value="1"/>
</dbReference>
<accession>A0A7C1XSL7</accession>
<evidence type="ECO:0000256" key="2">
    <source>
        <dbReference type="RuleBase" id="RU003616"/>
    </source>
</evidence>
<dbReference type="PANTHER" id="PTHR11527">
    <property type="entry name" value="HEAT-SHOCK PROTEIN 20 FAMILY MEMBER"/>
    <property type="match status" value="1"/>
</dbReference>
<dbReference type="PROSITE" id="PS01031">
    <property type="entry name" value="SHSP"/>
    <property type="match status" value="1"/>
</dbReference>
<dbReference type="Pfam" id="PF00011">
    <property type="entry name" value="HSP20"/>
    <property type="match status" value="1"/>
</dbReference>
<evidence type="ECO:0000313" key="3">
    <source>
        <dbReference type="EMBL" id="HEF66272.1"/>
    </source>
</evidence>
<dbReference type="EMBL" id="DSJL01000011">
    <property type="protein sequence ID" value="HEF66272.1"/>
    <property type="molecule type" value="Genomic_DNA"/>
</dbReference>
<comment type="similarity">
    <text evidence="1 2">Belongs to the small heat shock protein (HSP20) family.</text>
</comment>
<organism evidence="3">
    <name type="scientific">Thermomicrobium roseum</name>
    <dbReference type="NCBI Taxonomy" id="500"/>
    <lineage>
        <taxon>Bacteria</taxon>
        <taxon>Pseudomonadati</taxon>
        <taxon>Thermomicrobiota</taxon>
        <taxon>Thermomicrobia</taxon>
        <taxon>Thermomicrobiales</taxon>
        <taxon>Thermomicrobiaceae</taxon>
        <taxon>Thermomicrobium</taxon>
    </lineage>
</organism>
<dbReference type="InterPro" id="IPR031107">
    <property type="entry name" value="Small_HSP"/>
</dbReference>
<evidence type="ECO:0000256" key="1">
    <source>
        <dbReference type="PROSITE-ProRule" id="PRU00285"/>
    </source>
</evidence>
<dbReference type="Gene3D" id="2.60.40.790">
    <property type="match status" value="1"/>
</dbReference>
<comment type="caution">
    <text evidence="3">The sequence shown here is derived from an EMBL/GenBank/DDBJ whole genome shotgun (WGS) entry which is preliminary data.</text>
</comment>
<dbReference type="CDD" id="cd06464">
    <property type="entry name" value="ACD_sHsps-like"/>
    <property type="match status" value="1"/>
</dbReference>
<dbReference type="InterPro" id="IPR002068">
    <property type="entry name" value="A-crystallin/Hsp20_dom"/>
</dbReference>